<protein>
    <recommendedName>
        <fullName evidence="3">GAF domain-containing protein</fullName>
    </recommendedName>
</protein>
<comment type="caution">
    <text evidence="1">The sequence shown here is derived from an EMBL/GenBank/DDBJ whole genome shotgun (WGS) entry which is preliminary data.</text>
</comment>
<keyword evidence="2" id="KW-1185">Reference proteome</keyword>
<dbReference type="RefSeq" id="WP_065411096.1">
    <property type="nucleotide sequence ID" value="NZ_MAYT01000027.1"/>
</dbReference>
<dbReference type="AlphaFoldDB" id="A0A1B9AMP5"/>
<evidence type="ECO:0008006" key="3">
    <source>
        <dbReference type="Google" id="ProtNLM"/>
    </source>
</evidence>
<evidence type="ECO:0000313" key="2">
    <source>
        <dbReference type="Proteomes" id="UP000092578"/>
    </source>
</evidence>
<gene>
    <name evidence="1" type="ORF">A8F95_10625</name>
</gene>
<sequence>MINNTGEEQQVLRLFDQLRERISIDFVALAFQNVKGTDITWRYAAGNSNDKYKRITVRYGKGVAGKVILTGRSILVEEFPHNISGTVLDYPIMLAEKLVSVYAVPLFPFNHPKGVLLIGRRNKAIFTKREQLDVQMFAEDLESIIMI</sequence>
<dbReference type="EMBL" id="MAYT01000027">
    <property type="protein sequence ID" value="OCA85130.1"/>
    <property type="molecule type" value="Genomic_DNA"/>
</dbReference>
<dbReference type="SUPFAM" id="SSF55781">
    <property type="entry name" value="GAF domain-like"/>
    <property type="match status" value="1"/>
</dbReference>
<accession>A0A1B9AMP5</accession>
<evidence type="ECO:0000313" key="1">
    <source>
        <dbReference type="EMBL" id="OCA85130.1"/>
    </source>
</evidence>
<proteinExistence type="predicted"/>
<organism evidence="1 2">
    <name type="scientific">Pseudobacillus wudalianchiensis</name>
    <dbReference type="NCBI Taxonomy" id="1743143"/>
    <lineage>
        <taxon>Bacteria</taxon>
        <taxon>Bacillati</taxon>
        <taxon>Bacillota</taxon>
        <taxon>Bacilli</taxon>
        <taxon>Bacillales</taxon>
        <taxon>Bacillaceae</taxon>
        <taxon>Pseudobacillus</taxon>
    </lineage>
</organism>
<name>A0A1B9AMP5_9BACI</name>
<reference evidence="2" key="1">
    <citation type="submission" date="2016-05" db="EMBL/GenBank/DDBJ databases">
        <authorList>
            <person name="Liu B."/>
            <person name="Wang J."/>
            <person name="Zhu Y."/>
            <person name="Liu G."/>
            <person name="Chen Q."/>
            <person name="Chen Z."/>
            <person name="Lan J."/>
            <person name="Che J."/>
            <person name="Ge C."/>
            <person name="Shi H."/>
            <person name="Pan Z."/>
            <person name="Liu X."/>
        </authorList>
    </citation>
    <scope>NUCLEOTIDE SEQUENCE [LARGE SCALE GENOMIC DNA]</scope>
    <source>
        <strain evidence="2">FJAT-27215</strain>
    </source>
</reference>
<dbReference type="Gene3D" id="3.30.450.40">
    <property type="match status" value="1"/>
</dbReference>
<dbReference type="InterPro" id="IPR029016">
    <property type="entry name" value="GAF-like_dom_sf"/>
</dbReference>
<dbReference type="Proteomes" id="UP000092578">
    <property type="component" value="Unassembled WGS sequence"/>
</dbReference>